<accession>A0A7G8PDU8</accession>
<protein>
    <submittedName>
        <fullName evidence="2">NAD(P)-binding protein</fullName>
    </submittedName>
</protein>
<dbReference type="EMBL" id="CP059894">
    <property type="protein sequence ID" value="QNJ91210.1"/>
    <property type="molecule type" value="Genomic_DNA"/>
</dbReference>
<gene>
    <name evidence="1" type="ORF">HZU40_23750</name>
    <name evidence="2" type="ORF">HZU40_31030</name>
</gene>
<dbReference type="Proteomes" id="UP000515498">
    <property type="component" value="Chromosome"/>
</dbReference>
<dbReference type="PANTHER" id="PTHR43734">
    <property type="entry name" value="PHYTOENE DESATURASE"/>
    <property type="match status" value="1"/>
</dbReference>
<dbReference type="Gene3D" id="3.50.50.60">
    <property type="entry name" value="FAD/NAD(P)-binding domain"/>
    <property type="match status" value="1"/>
</dbReference>
<organism evidence="2 3">
    <name type="scientific">Mycolicibacterium fluoranthenivorans</name>
    <dbReference type="NCBI Taxonomy" id="258505"/>
    <lineage>
        <taxon>Bacteria</taxon>
        <taxon>Bacillati</taxon>
        <taxon>Actinomycetota</taxon>
        <taxon>Actinomycetes</taxon>
        <taxon>Mycobacteriales</taxon>
        <taxon>Mycobacteriaceae</taxon>
        <taxon>Mycolicibacterium</taxon>
    </lineage>
</organism>
<proteinExistence type="predicted"/>
<dbReference type="AlphaFoldDB" id="A0A7G8PDU8"/>
<reference evidence="2 3" key="1">
    <citation type="submission" date="2020-07" db="EMBL/GenBank/DDBJ databases">
        <title>Draft genome sequence of four isobutane-metabolizing strains capable of cometabolically degrading diverse ether contaminants.</title>
        <authorList>
            <person name="Chen W."/>
            <person name="Faulkner N."/>
            <person name="Smith C."/>
            <person name="Hyman M."/>
        </authorList>
    </citation>
    <scope>NUCLEOTIDE SEQUENCE [LARGE SCALE GENOMIC DNA]</scope>
    <source>
        <strain evidence="2 3">2A</strain>
    </source>
</reference>
<name>A0A7G8PDU8_9MYCO</name>
<dbReference type="PANTHER" id="PTHR43734:SF1">
    <property type="entry name" value="PHYTOENE DESATURASE"/>
    <property type="match status" value="1"/>
</dbReference>
<dbReference type="EMBL" id="CP059894">
    <property type="protein sequence ID" value="QNJ92514.1"/>
    <property type="molecule type" value="Genomic_DNA"/>
</dbReference>
<dbReference type="RefSeq" id="WP_187096022.1">
    <property type="nucleotide sequence ID" value="NZ_CP059894.1"/>
</dbReference>
<dbReference type="KEGG" id="mflu:HZU40_23750"/>
<dbReference type="Pfam" id="PF13450">
    <property type="entry name" value="NAD_binding_8"/>
    <property type="match status" value="1"/>
</dbReference>
<dbReference type="SUPFAM" id="SSF51905">
    <property type="entry name" value="FAD/NAD(P)-binding domain"/>
    <property type="match status" value="1"/>
</dbReference>
<evidence type="ECO:0000313" key="3">
    <source>
        <dbReference type="Proteomes" id="UP000515498"/>
    </source>
</evidence>
<dbReference type="InterPro" id="IPR036188">
    <property type="entry name" value="FAD/NAD-bd_sf"/>
</dbReference>
<evidence type="ECO:0000313" key="1">
    <source>
        <dbReference type="EMBL" id="QNJ91210.1"/>
    </source>
</evidence>
<dbReference type="KEGG" id="mflu:HZU40_31030"/>
<sequence length="383" mass="41489">MTGSAAVTVVGGGLAGLTAAIACAENGASVVLHEAHGGLGGRARSTAAPYIANDGTHAFYDGAPWRWLAARGLVDPVQRLGVGQLTRARIRHAGRLRRSPPASFTRMVVLGRRRRAPVESSFRDWAATEFGEQACKAAEGMVGPAIYDADPGRLSAAFVFERLLRVTTPRIPPTTRYPRGGWASVIARMERDARAKSVQIHTNSRITELPETGKVIVATSLEAAQALFDDDSLRWESGRAALLDIGVRHDRRDPFAVFDFDEGGMIERFSSQDPTLAPRGHQLIQGEIPLRQGEAKAAGLNRLESLYDLAFPEWRDRVTWRREQSANHRTGALDLPGQTWRDRPAITQGDDRYLVGDMVAAPGLLAEVSINSALTASGLATAR</sequence>
<evidence type="ECO:0000313" key="2">
    <source>
        <dbReference type="EMBL" id="QNJ92514.1"/>
    </source>
</evidence>